<dbReference type="AlphaFoldDB" id="A0A9K3I8U8"/>
<keyword evidence="2 5" id="KW-0645">Protease</keyword>
<reference evidence="5" key="2">
    <citation type="submission" date="2020-06" db="EMBL/GenBank/DDBJ databases">
        <title>Helianthus annuus Genome sequencing and assembly Release 2.</title>
        <authorList>
            <person name="Gouzy J."/>
            <person name="Langlade N."/>
            <person name="Munos S."/>
        </authorList>
    </citation>
    <scope>NUCLEOTIDE SEQUENCE</scope>
    <source>
        <tissue evidence="5">Leaves</tissue>
    </source>
</reference>
<accession>A0A9K3I8U8</accession>
<evidence type="ECO:0000313" key="7">
    <source>
        <dbReference type="Proteomes" id="UP000215914"/>
    </source>
</evidence>
<dbReference type="Proteomes" id="UP000215914">
    <property type="component" value="Unassembled WGS sequence"/>
</dbReference>
<sequence length="264" mass="30795">MICTPDTRELLFRSPTHVQASRSMFKSLNVGNEVSDGIIDCWAEVLNFQEKRKSREAYSRQFFGTKVVFPWMLTTDEGGVEARMHKFRLGIKGAVNRVDYVPDFRNQDIVFFPILEHKHFYLLVFELRDPGIYVIDNDKARQGQLIEDSVYYLHKDTAYKIKDMFVQYLREVGNPRADDIEYCNIQRMPVPWATTANTTDCGVFLMRHMECYMGKNQSFNCGFSTSGARKMAEVRKLRKRYAAHILCSEVNVLLPKIKEDCRIE</sequence>
<dbReference type="SUPFAM" id="SSF54001">
    <property type="entry name" value="Cysteine proteinases"/>
    <property type="match status" value="1"/>
</dbReference>
<dbReference type="InterPro" id="IPR003653">
    <property type="entry name" value="Peptidase_C48_C"/>
</dbReference>
<dbReference type="EMBL" id="MNCJ02000324">
    <property type="protein sequence ID" value="KAF5792150.1"/>
    <property type="molecule type" value="Genomic_DNA"/>
</dbReference>
<keyword evidence="7" id="KW-1185">Reference proteome</keyword>
<evidence type="ECO:0000259" key="4">
    <source>
        <dbReference type="PROSITE" id="PS50600"/>
    </source>
</evidence>
<proteinExistence type="inferred from homology"/>
<dbReference type="GO" id="GO:0006508">
    <property type="term" value="P:proteolysis"/>
    <property type="evidence" value="ECO:0007669"/>
    <property type="project" value="UniProtKB-KW"/>
</dbReference>
<organism evidence="5 7">
    <name type="scientific">Helianthus annuus</name>
    <name type="common">Common sunflower</name>
    <dbReference type="NCBI Taxonomy" id="4232"/>
    <lineage>
        <taxon>Eukaryota</taxon>
        <taxon>Viridiplantae</taxon>
        <taxon>Streptophyta</taxon>
        <taxon>Embryophyta</taxon>
        <taxon>Tracheophyta</taxon>
        <taxon>Spermatophyta</taxon>
        <taxon>Magnoliopsida</taxon>
        <taxon>eudicotyledons</taxon>
        <taxon>Gunneridae</taxon>
        <taxon>Pentapetalae</taxon>
        <taxon>asterids</taxon>
        <taxon>campanulids</taxon>
        <taxon>Asterales</taxon>
        <taxon>Asteraceae</taxon>
        <taxon>Asteroideae</taxon>
        <taxon>Heliantheae alliance</taxon>
        <taxon>Heliantheae</taxon>
        <taxon>Helianthus</taxon>
    </lineage>
</organism>
<evidence type="ECO:0000256" key="1">
    <source>
        <dbReference type="ARBA" id="ARBA00005234"/>
    </source>
</evidence>
<comment type="caution">
    <text evidence="5">The sequence shown here is derived from an EMBL/GenBank/DDBJ whole genome shotgun (WGS) entry which is preliminary data.</text>
</comment>
<gene>
    <name evidence="6" type="ORF">HanXRQr2_Chr02g0049821</name>
    <name evidence="5" type="ORF">HanXRQr2_Chr09g0402791</name>
</gene>
<dbReference type="Gene3D" id="3.40.395.10">
    <property type="entry name" value="Adenoviral Proteinase, Chain A"/>
    <property type="match status" value="1"/>
</dbReference>
<dbReference type="Pfam" id="PF02902">
    <property type="entry name" value="Peptidase_C48"/>
    <property type="match status" value="1"/>
</dbReference>
<dbReference type="InterPro" id="IPR038765">
    <property type="entry name" value="Papain-like_cys_pep_sf"/>
</dbReference>
<feature type="domain" description="Ubiquitin-like protease family profile" evidence="4">
    <location>
        <begin position="18"/>
        <end position="212"/>
    </location>
</feature>
<protein>
    <submittedName>
        <fullName evidence="5">Ulp1 protease family catalytic domain, papain-like cysteine peptidase superfamily</fullName>
    </submittedName>
</protein>
<name>A0A9K3I8U8_HELAN</name>
<dbReference type="PROSITE" id="PS50600">
    <property type="entry name" value="ULP_PROTEASE"/>
    <property type="match status" value="1"/>
</dbReference>
<comment type="similarity">
    <text evidence="1">Belongs to the peptidase C48 family.</text>
</comment>
<dbReference type="GO" id="GO:0008234">
    <property type="term" value="F:cysteine-type peptidase activity"/>
    <property type="evidence" value="ECO:0007669"/>
    <property type="project" value="InterPro"/>
</dbReference>
<keyword evidence="3" id="KW-0378">Hydrolase</keyword>
<reference evidence="5" key="1">
    <citation type="journal article" date="2017" name="Nature">
        <title>The sunflower genome provides insights into oil metabolism, flowering and Asterid evolution.</title>
        <authorList>
            <person name="Badouin H."/>
            <person name="Gouzy J."/>
            <person name="Grassa C.J."/>
            <person name="Murat F."/>
            <person name="Staton S.E."/>
            <person name="Cottret L."/>
            <person name="Lelandais-Briere C."/>
            <person name="Owens G.L."/>
            <person name="Carrere S."/>
            <person name="Mayjonade B."/>
            <person name="Legrand L."/>
            <person name="Gill N."/>
            <person name="Kane N.C."/>
            <person name="Bowers J.E."/>
            <person name="Hubner S."/>
            <person name="Bellec A."/>
            <person name="Berard A."/>
            <person name="Berges H."/>
            <person name="Blanchet N."/>
            <person name="Boniface M.C."/>
            <person name="Brunel D."/>
            <person name="Catrice O."/>
            <person name="Chaidir N."/>
            <person name="Claudel C."/>
            <person name="Donnadieu C."/>
            <person name="Faraut T."/>
            <person name="Fievet G."/>
            <person name="Helmstetter N."/>
            <person name="King M."/>
            <person name="Knapp S.J."/>
            <person name="Lai Z."/>
            <person name="Le Paslier M.C."/>
            <person name="Lippi Y."/>
            <person name="Lorenzon L."/>
            <person name="Mandel J.R."/>
            <person name="Marage G."/>
            <person name="Marchand G."/>
            <person name="Marquand E."/>
            <person name="Bret-Mestries E."/>
            <person name="Morien E."/>
            <person name="Nambeesan S."/>
            <person name="Nguyen T."/>
            <person name="Pegot-Espagnet P."/>
            <person name="Pouilly N."/>
            <person name="Raftis F."/>
            <person name="Sallet E."/>
            <person name="Schiex T."/>
            <person name="Thomas J."/>
            <person name="Vandecasteele C."/>
            <person name="Vares D."/>
            <person name="Vear F."/>
            <person name="Vautrin S."/>
            <person name="Crespi M."/>
            <person name="Mangin B."/>
            <person name="Burke J.M."/>
            <person name="Salse J."/>
            <person name="Munos S."/>
            <person name="Vincourt P."/>
            <person name="Rieseberg L.H."/>
            <person name="Langlade N.B."/>
        </authorList>
    </citation>
    <scope>NUCLEOTIDE SEQUENCE</scope>
    <source>
        <tissue evidence="5">Leaves</tissue>
    </source>
</reference>
<evidence type="ECO:0000313" key="6">
    <source>
        <dbReference type="EMBL" id="KAF5817169.1"/>
    </source>
</evidence>
<dbReference type="Gramene" id="mRNA:HanXRQr2_Chr09g0402791">
    <property type="protein sequence ID" value="mRNA:HanXRQr2_Chr09g0402791"/>
    <property type="gene ID" value="HanXRQr2_Chr09g0402791"/>
</dbReference>
<evidence type="ECO:0000313" key="5">
    <source>
        <dbReference type="EMBL" id="KAF5792150.1"/>
    </source>
</evidence>
<dbReference type="Gramene" id="mRNA:HanXRQr2_Chr02g0049821">
    <property type="protein sequence ID" value="mRNA:HanXRQr2_Chr02g0049821"/>
    <property type="gene ID" value="HanXRQr2_Chr02g0049821"/>
</dbReference>
<evidence type="ECO:0000256" key="3">
    <source>
        <dbReference type="ARBA" id="ARBA00022801"/>
    </source>
</evidence>
<dbReference type="EMBL" id="MNCJ02000317">
    <property type="protein sequence ID" value="KAF5817169.1"/>
    <property type="molecule type" value="Genomic_DNA"/>
</dbReference>
<evidence type="ECO:0000256" key="2">
    <source>
        <dbReference type="ARBA" id="ARBA00022670"/>
    </source>
</evidence>